<dbReference type="PANTHER" id="PTHR32305:SF15">
    <property type="entry name" value="PROTEIN RHSA-RELATED"/>
    <property type="match status" value="1"/>
</dbReference>
<dbReference type="Proteomes" id="UP001230915">
    <property type="component" value="Unassembled WGS sequence"/>
</dbReference>
<proteinExistence type="predicted"/>
<evidence type="ECO:0000313" key="1">
    <source>
        <dbReference type="EMBL" id="MDQ7917831.1"/>
    </source>
</evidence>
<protein>
    <submittedName>
        <fullName evidence="1">RHS repeat-associated core domain-containing protein</fullName>
    </submittedName>
</protein>
<accession>A0ABU1A517</accession>
<comment type="caution">
    <text evidence="1">The sequence shown here is derived from an EMBL/GenBank/DDBJ whole genome shotgun (WGS) entry which is preliminary data.</text>
</comment>
<dbReference type="RefSeq" id="WP_308864684.1">
    <property type="nucleotide sequence ID" value="NZ_JAVHUL010000024.1"/>
</dbReference>
<dbReference type="NCBIfam" id="TIGR03696">
    <property type="entry name" value="Rhs_assc_core"/>
    <property type="match status" value="1"/>
</dbReference>
<name>A0ABU1A517_9FLAO</name>
<dbReference type="InterPro" id="IPR050708">
    <property type="entry name" value="T6SS_VgrG/RHS"/>
</dbReference>
<reference evidence="1 2" key="1">
    <citation type="submission" date="2023-08" db="EMBL/GenBank/DDBJ databases">
        <title>Mesonia sp. MT50, isolated from deep-sea sediment of the Mariana Trench.</title>
        <authorList>
            <person name="Fu H."/>
        </authorList>
    </citation>
    <scope>NUCLEOTIDE SEQUENCE [LARGE SCALE GENOMIC DNA]</scope>
    <source>
        <strain evidence="1 2">MT50</strain>
    </source>
</reference>
<sequence length="163" mass="18957">MEYLPFGETLVEEHLNSNNSPYKFNAKEFDAETGNYYYGARYYNPKWSIWLSVDPLAESMPEWSPYNYTMNNPLRYVDPDGRAPEDIIVTTSGGKELFRLDDGKTEITRMTAKQVYAKGIQWFESTADNYMPLLSKSEGLSSFSELKHFSWNCRLPLFRTVLN</sequence>
<keyword evidence="2" id="KW-1185">Reference proteome</keyword>
<dbReference type="PANTHER" id="PTHR32305">
    <property type="match status" value="1"/>
</dbReference>
<gene>
    <name evidence="1" type="ORF">RBU60_09610</name>
</gene>
<dbReference type="InterPro" id="IPR022385">
    <property type="entry name" value="Rhs_assc_core"/>
</dbReference>
<dbReference type="Gene3D" id="2.180.10.10">
    <property type="entry name" value="RHS repeat-associated core"/>
    <property type="match status" value="1"/>
</dbReference>
<evidence type="ECO:0000313" key="2">
    <source>
        <dbReference type="Proteomes" id="UP001230915"/>
    </source>
</evidence>
<organism evidence="1 2">
    <name type="scientific">Mesonia profundi</name>
    <dbReference type="NCBI Taxonomy" id="3070998"/>
    <lineage>
        <taxon>Bacteria</taxon>
        <taxon>Pseudomonadati</taxon>
        <taxon>Bacteroidota</taxon>
        <taxon>Flavobacteriia</taxon>
        <taxon>Flavobacteriales</taxon>
        <taxon>Flavobacteriaceae</taxon>
        <taxon>Mesonia</taxon>
    </lineage>
</organism>
<dbReference type="EMBL" id="JAVHUL010000024">
    <property type="protein sequence ID" value="MDQ7917831.1"/>
    <property type="molecule type" value="Genomic_DNA"/>
</dbReference>